<organism evidence="1 2">
    <name type="scientific">Mucilaginibacter straminoryzae</name>
    <dbReference type="NCBI Taxonomy" id="2932774"/>
    <lineage>
        <taxon>Bacteria</taxon>
        <taxon>Pseudomonadati</taxon>
        <taxon>Bacteroidota</taxon>
        <taxon>Sphingobacteriia</taxon>
        <taxon>Sphingobacteriales</taxon>
        <taxon>Sphingobacteriaceae</taxon>
        <taxon>Mucilaginibacter</taxon>
    </lineage>
</organism>
<reference evidence="1" key="1">
    <citation type="submission" date="2022-04" db="EMBL/GenBank/DDBJ databases">
        <title>Mucilaginibacter sp. RS28 isolated from freshwater.</title>
        <authorList>
            <person name="Ko S.-R."/>
        </authorList>
    </citation>
    <scope>NUCLEOTIDE SEQUENCE</scope>
    <source>
        <strain evidence="1">RS28</strain>
    </source>
</reference>
<dbReference type="EMBL" id="JALJEJ010000016">
    <property type="protein sequence ID" value="MCJ8212010.1"/>
    <property type="molecule type" value="Genomic_DNA"/>
</dbReference>
<dbReference type="RefSeq" id="WP_245133176.1">
    <property type="nucleotide sequence ID" value="NZ_JALJEJ010000016.1"/>
</dbReference>
<proteinExistence type="predicted"/>
<keyword evidence="2" id="KW-1185">Reference proteome</keyword>
<dbReference type="Proteomes" id="UP001139450">
    <property type="component" value="Unassembled WGS sequence"/>
</dbReference>
<protein>
    <submittedName>
        <fullName evidence="1">Uncharacterized protein</fullName>
    </submittedName>
</protein>
<comment type="caution">
    <text evidence="1">The sequence shown here is derived from an EMBL/GenBank/DDBJ whole genome shotgun (WGS) entry which is preliminary data.</text>
</comment>
<evidence type="ECO:0000313" key="2">
    <source>
        <dbReference type="Proteomes" id="UP001139450"/>
    </source>
</evidence>
<sequence>MAWTKQSKTCRTVYLVLQEDLEQISQTVEFEPAGALTMDQLQFYSTAASSGIVDAEAKIIAVSYDRILVNSYRRSYKATFDQQSAVAALVEILKDKEKTVEDLSDTTGQIYAERRTA</sequence>
<accession>A0A9X2BBS3</accession>
<dbReference type="AlphaFoldDB" id="A0A9X2BBS3"/>
<gene>
    <name evidence="1" type="ORF">MUY27_19995</name>
</gene>
<evidence type="ECO:0000313" key="1">
    <source>
        <dbReference type="EMBL" id="MCJ8212010.1"/>
    </source>
</evidence>
<name>A0A9X2BBS3_9SPHI</name>